<evidence type="ECO:0000313" key="2">
    <source>
        <dbReference type="Proteomes" id="UP000076407"/>
    </source>
</evidence>
<accession>A0A182XRR0</accession>
<sequence length="56" mass="6191">AIPIVLPLLLYGTSCWTVHQRKLDLLFTIVHLAEGGMQEDLIAAVDVTKSDMKGIR</sequence>
<reference evidence="1" key="1">
    <citation type="submission" date="2020-05" db="UniProtKB">
        <authorList>
            <consortium name="EnsemblMetazoa"/>
        </authorList>
    </citation>
    <scope>IDENTIFICATION</scope>
    <source>
        <strain evidence="1">SANGQUA</strain>
    </source>
</reference>
<keyword evidence="2" id="KW-1185">Reference proteome</keyword>
<protein>
    <submittedName>
        <fullName evidence="1">Uncharacterized protein</fullName>
    </submittedName>
</protein>
<proteinExistence type="predicted"/>
<organism evidence="1 2">
    <name type="scientific">Anopheles quadriannulatus</name>
    <name type="common">Mosquito</name>
    <dbReference type="NCBI Taxonomy" id="34691"/>
    <lineage>
        <taxon>Eukaryota</taxon>
        <taxon>Metazoa</taxon>
        <taxon>Ecdysozoa</taxon>
        <taxon>Arthropoda</taxon>
        <taxon>Hexapoda</taxon>
        <taxon>Insecta</taxon>
        <taxon>Pterygota</taxon>
        <taxon>Neoptera</taxon>
        <taxon>Endopterygota</taxon>
        <taxon>Diptera</taxon>
        <taxon>Nematocera</taxon>
        <taxon>Culicoidea</taxon>
        <taxon>Culicidae</taxon>
        <taxon>Anophelinae</taxon>
        <taxon>Anopheles</taxon>
    </lineage>
</organism>
<name>A0A182XRR0_ANOQN</name>
<dbReference type="EnsemblMetazoa" id="AQUA014530-RA">
    <property type="protein sequence ID" value="AQUA014530-PA"/>
    <property type="gene ID" value="AQUA014530"/>
</dbReference>
<evidence type="ECO:0000313" key="1">
    <source>
        <dbReference type="EnsemblMetazoa" id="AQUA014530-PA"/>
    </source>
</evidence>
<dbReference type="AlphaFoldDB" id="A0A182XRR0"/>
<dbReference type="Proteomes" id="UP000076407">
    <property type="component" value="Unassembled WGS sequence"/>
</dbReference>
<dbReference type="VEuPathDB" id="VectorBase:AQUA014530"/>